<dbReference type="RefSeq" id="WP_002982319.1">
    <property type="nucleotide sequence ID" value="NZ_AOGY02000051.1"/>
</dbReference>
<feature type="domain" description="Glycosyl transferase family 1" evidence="2">
    <location>
        <begin position="206"/>
        <end position="360"/>
    </location>
</feature>
<feature type="domain" description="Glycosyltransferase subfamily 4-like N-terminal" evidence="3">
    <location>
        <begin position="16"/>
        <end position="193"/>
    </location>
</feature>
<dbReference type="InterPro" id="IPR028098">
    <property type="entry name" value="Glyco_trans_4-like_N"/>
</dbReference>
<dbReference type="Pfam" id="PF13439">
    <property type="entry name" value="Glyco_transf_4"/>
    <property type="match status" value="1"/>
</dbReference>
<reference evidence="4 5" key="1">
    <citation type="submission" date="2013-03" db="EMBL/GenBank/DDBJ databases">
        <authorList>
            <person name="Harkins D.M."/>
            <person name="Durkin A.S."/>
            <person name="Brinkac L.M."/>
            <person name="Haft D.H."/>
            <person name="Selengut J.D."/>
            <person name="Sanka R."/>
            <person name="DePew J."/>
            <person name="Purushe J."/>
            <person name="Galloway R.L."/>
            <person name="Vinetz J.M."/>
            <person name="Sutton G.G."/>
            <person name="Nierman W.C."/>
            <person name="Fouts D.E."/>
        </authorList>
    </citation>
    <scope>NUCLEOTIDE SEQUENCE [LARGE SCALE GENOMIC DNA]</scope>
    <source>
        <strain evidence="4 5">Waz Holland</strain>
    </source>
</reference>
<dbReference type="STRING" id="1218591.LEP1GSC199_2182"/>
<name>N1W2Y7_9LEPT</name>
<gene>
    <name evidence="4" type="ORF">LEP1GSC199_2182</name>
</gene>
<dbReference type="Pfam" id="PF00534">
    <property type="entry name" value="Glycos_transf_1"/>
    <property type="match status" value="1"/>
</dbReference>
<dbReference type="EC" id="2.4.-.-" evidence="4"/>
<protein>
    <submittedName>
        <fullName evidence="4">Glycosyltransferase, group 1 family protein</fullName>
        <ecNumber evidence="4">2.4.-.-</ecNumber>
    </submittedName>
</protein>
<sequence>MKILFDHQIFALQTYGGISRYFFELMTHLQNLNNVTVKNSILYSRNVYLDNRFPHYKYVNYENWLVPKYFKGKNRLLKICQEIGLAPNHNKEMDEFVFDELEKGKYDIFHPTYYNPYFLESVIKYKIPYVLTVHDLIHEKFPFYFDNIEQTKCDKQRTILNASRIIAISKSTKNDLVAYYNIPEDKIDVVYHGNSMVTQESLSYSKSREKYLLFVGNRSYYKNFFFFVESILPLFKDFPDLQLYAAGGGEFTLDELRNFRKLNIDSRVIHKSFGDDVSLMDLYKNAALFVFPSLYEGFGIPLLEAMVSGCPVVCSNTSSFPEIGGESVHYFDPTNSDSIEKAVREVFTNRELQTYLRESGLKNVSRFSWAKTAADSYQVYQKGLKYL</sequence>
<evidence type="ECO:0000313" key="5">
    <source>
        <dbReference type="Proteomes" id="UP000012227"/>
    </source>
</evidence>
<evidence type="ECO:0000313" key="4">
    <source>
        <dbReference type="EMBL" id="EMY69388.1"/>
    </source>
</evidence>
<keyword evidence="4" id="KW-0328">Glycosyltransferase</keyword>
<dbReference type="Gene3D" id="3.40.50.2000">
    <property type="entry name" value="Glycogen Phosphorylase B"/>
    <property type="match status" value="2"/>
</dbReference>
<dbReference type="InterPro" id="IPR001296">
    <property type="entry name" value="Glyco_trans_1"/>
</dbReference>
<keyword evidence="1 4" id="KW-0808">Transferase</keyword>
<evidence type="ECO:0000259" key="2">
    <source>
        <dbReference type="Pfam" id="PF00534"/>
    </source>
</evidence>
<dbReference type="PANTHER" id="PTHR46401">
    <property type="entry name" value="GLYCOSYLTRANSFERASE WBBK-RELATED"/>
    <property type="match status" value="1"/>
</dbReference>
<proteinExistence type="predicted"/>
<dbReference type="GO" id="GO:0016757">
    <property type="term" value="F:glycosyltransferase activity"/>
    <property type="evidence" value="ECO:0007669"/>
    <property type="project" value="UniProtKB-KW"/>
</dbReference>
<dbReference type="EMBL" id="AOGY02000051">
    <property type="protein sequence ID" value="EMY69388.1"/>
    <property type="molecule type" value="Genomic_DNA"/>
</dbReference>
<dbReference type="Proteomes" id="UP000012227">
    <property type="component" value="Unassembled WGS sequence"/>
</dbReference>
<dbReference type="PANTHER" id="PTHR46401:SF2">
    <property type="entry name" value="GLYCOSYLTRANSFERASE WBBK-RELATED"/>
    <property type="match status" value="1"/>
</dbReference>
<dbReference type="CDD" id="cd03809">
    <property type="entry name" value="GT4_MtfB-like"/>
    <property type="match status" value="1"/>
</dbReference>
<evidence type="ECO:0000256" key="1">
    <source>
        <dbReference type="ARBA" id="ARBA00022679"/>
    </source>
</evidence>
<organism evidence="4 5">
    <name type="scientific">Leptospira vanthielii serovar Holland str. Waz Holland = ATCC 700522</name>
    <dbReference type="NCBI Taxonomy" id="1218591"/>
    <lineage>
        <taxon>Bacteria</taxon>
        <taxon>Pseudomonadati</taxon>
        <taxon>Spirochaetota</taxon>
        <taxon>Spirochaetia</taxon>
        <taxon>Leptospirales</taxon>
        <taxon>Leptospiraceae</taxon>
        <taxon>Leptospira</taxon>
    </lineage>
</organism>
<evidence type="ECO:0000259" key="3">
    <source>
        <dbReference type="Pfam" id="PF13439"/>
    </source>
</evidence>
<dbReference type="AlphaFoldDB" id="N1W2Y7"/>
<accession>N1W2Y7</accession>
<dbReference type="GO" id="GO:0009103">
    <property type="term" value="P:lipopolysaccharide biosynthetic process"/>
    <property type="evidence" value="ECO:0007669"/>
    <property type="project" value="TreeGrafter"/>
</dbReference>
<dbReference type="SUPFAM" id="SSF53756">
    <property type="entry name" value="UDP-Glycosyltransferase/glycogen phosphorylase"/>
    <property type="match status" value="1"/>
</dbReference>
<comment type="caution">
    <text evidence="4">The sequence shown here is derived from an EMBL/GenBank/DDBJ whole genome shotgun (WGS) entry which is preliminary data.</text>
</comment>